<organism evidence="1 2">
    <name type="scientific">Schizopora paradoxa</name>
    <dbReference type="NCBI Taxonomy" id="27342"/>
    <lineage>
        <taxon>Eukaryota</taxon>
        <taxon>Fungi</taxon>
        <taxon>Dikarya</taxon>
        <taxon>Basidiomycota</taxon>
        <taxon>Agaricomycotina</taxon>
        <taxon>Agaricomycetes</taxon>
        <taxon>Hymenochaetales</taxon>
        <taxon>Schizoporaceae</taxon>
        <taxon>Schizopora</taxon>
    </lineage>
</organism>
<evidence type="ECO:0000313" key="1">
    <source>
        <dbReference type="EMBL" id="KLO05971.1"/>
    </source>
</evidence>
<dbReference type="InterPro" id="IPR011009">
    <property type="entry name" value="Kinase-like_dom_sf"/>
</dbReference>
<evidence type="ECO:0000313" key="2">
    <source>
        <dbReference type="Proteomes" id="UP000053477"/>
    </source>
</evidence>
<dbReference type="PANTHER" id="PTHR21310">
    <property type="entry name" value="AMINOGLYCOSIDE PHOSPHOTRANSFERASE-RELATED-RELATED"/>
    <property type="match status" value="1"/>
</dbReference>
<feature type="non-terminal residue" evidence="1">
    <location>
        <position position="219"/>
    </location>
</feature>
<sequence length="219" mass="25617">EAYAMLLVQAKTSIPTPKVLRMFLDDGPDNYRLVLEKIEGRTLKSCWETMSLMQKISVAKILRRYVKALRNIDTAQIRLQIPGPVLGEKEPEPEATRPCLGWVDDDSSDAGPFKYQSEMAKWFNERLRRSYDFHDTESYMIPFDHSKPLVFVMGSLSMDKIIIDDDGCLWLTDFSRAGIYPPWFEFCGMRGDQRRKIPRSWKWVRRFVCGPYGDQERFL</sequence>
<feature type="non-terminal residue" evidence="1">
    <location>
        <position position="1"/>
    </location>
</feature>
<dbReference type="InParanoid" id="A0A0H2RMB8"/>
<name>A0A0H2RMB8_9AGAM</name>
<evidence type="ECO:0008006" key="3">
    <source>
        <dbReference type="Google" id="ProtNLM"/>
    </source>
</evidence>
<dbReference type="InterPro" id="IPR051678">
    <property type="entry name" value="AGP_Transferase"/>
</dbReference>
<gene>
    <name evidence="1" type="ORF">SCHPADRAFT_789812</name>
</gene>
<accession>A0A0H2RMB8</accession>
<dbReference type="EMBL" id="KQ086250">
    <property type="protein sequence ID" value="KLO05971.1"/>
    <property type="molecule type" value="Genomic_DNA"/>
</dbReference>
<reference evidence="1 2" key="1">
    <citation type="submission" date="2015-04" db="EMBL/GenBank/DDBJ databases">
        <title>Complete genome sequence of Schizopora paradoxa KUC8140, a cosmopolitan wood degrader in East Asia.</title>
        <authorList>
            <consortium name="DOE Joint Genome Institute"/>
            <person name="Min B."/>
            <person name="Park H."/>
            <person name="Jang Y."/>
            <person name="Kim J.-J."/>
            <person name="Kim K.H."/>
            <person name="Pangilinan J."/>
            <person name="Lipzen A."/>
            <person name="Riley R."/>
            <person name="Grigoriev I.V."/>
            <person name="Spatafora J.W."/>
            <person name="Choi I.-G."/>
        </authorList>
    </citation>
    <scope>NUCLEOTIDE SEQUENCE [LARGE SCALE GENOMIC DNA]</scope>
    <source>
        <strain evidence="1 2">KUC8140</strain>
    </source>
</reference>
<keyword evidence="2" id="KW-1185">Reference proteome</keyword>
<dbReference type="STRING" id="27342.A0A0H2RMB8"/>
<dbReference type="Proteomes" id="UP000053477">
    <property type="component" value="Unassembled WGS sequence"/>
</dbReference>
<proteinExistence type="predicted"/>
<protein>
    <recommendedName>
        <fullName evidence="3">Aminoglycoside phosphotransferase domain-containing protein</fullName>
    </recommendedName>
</protein>
<dbReference type="AlphaFoldDB" id="A0A0H2RMB8"/>
<dbReference type="PANTHER" id="PTHR21310:SF39">
    <property type="entry name" value="AMINOGLYCOSIDE PHOSPHOTRANSFERASE DOMAIN-CONTAINING PROTEIN"/>
    <property type="match status" value="1"/>
</dbReference>
<dbReference type="OrthoDB" id="8300194at2759"/>
<dbReference type="SUPFAM" id="SSF56112">
    <property type="entry name" value="Protein kinase-like (PK-like)"/>
    <property type="match status" value="1"/>
</dbReference>